<protein>
    <submittedName>
        <fullName evidence="6">4Fe-4S dicluster domain-containing protein</fullName>
    </submittedName>
</protein>
<evidence type="ECO:0000256" key="3">
    <source>
        <dbReference type="ARBA" id="ARBA00023004"/>
    </source>
</evidence>
<dbReference type="Gene3D" id="3.30.70.20">
    <property type="match status" value="2"/>
</dbReference>
<comment type="caution">
    <text evidence="6">The sequence shown here is derived from an EMBL/GenBank/DDBJ whole genome shotgun (WGS) entry which is preliminary data.</text>
</comment>
<evidence type="ECO:0000256" key="1">
    <source>
        <dbReference type="ARBA" id="ARBA00022485"/>
    </source>
</evidence>
<dbReference type="EMBL" id="DSQF01000002">
    <property type="protein sequence ID" value="HGZ41976.1"/>
    <property type="molecule type" value="Genomic_DNA"/>
</dbReference>
<keyword evidence="3" id="KW-0408">Iron</keyword>
<dbReference type="AlphaFoldDB" id="A0A832MKL1"/>
<evidence type="ECO:0000256" key="2">
    <source>
        <dbReference type="ARBA" id="ARBA00022723"/>
    </source>
</evidence>
<name>A0A832MKL1_UNCEI</name>
<dbReference type="PANTHER" id="PTHR43177">
    <property type="entry name" value="PROTEIN NRFC"/>
    <property type="match status" value="1"/>
</dbReference>
<evidence type="ECO:0000313" key="6">
    <source>
        <dbReference type="EMBL" id="HGZ41976.1"/>
    </source>
</evidence>
<proteinExistence type="predicted"/>
<dbReference type="Pfam" id="PF13247">
    <property type="entry name" value="Fer4_11"/>
    <property type="match status" value="1"/>
</dbReference>
<reference evidence="6" key="1">
    <citation type="journal article" date="2020" name="mSystems">
        <title>Genome- and Community-Level Interaction Insights into Carbon Utilization and Element Cycling Functions of Hydrothermarchaeota in Hydrothermal Sediment.</title>
        <authorList>
            <person name="Zhou Z."/>
            <person name="Liu Y."/>
            <person name="Xu W."/>
            <person name="Pan J."/>
            <person name="Luo Z.H."/>
            <person name="Li M."/>
        </authorList>
    </citation>
    <scope>NUCLEOTIDE SEQUENCE [LARGE SCALE GENOMIC DNA]</scope>
    <source>
        <strain evidence="6">SpSt-381</strain>
    </source>
</reference>
<gene>
    <name evidence="6" type="ORF">ENR23_00880</name>
</gene>
<keyword evidence="1" id="KW-0004">4Fe-4S</keyword>
<dbReference type="PROSITE" id="PS51379">
    <property type="entry name" value="4FE4S_FER_2"/>
    <property type="match status" value="3"/>
</dbReference>
<evidence type="ECO:0000256" key="4">
    <source>
        <dbReference type="ARBA" id="ARBA00023014"/>
    </source>
</evidence>
<dbReference type="InterPro" id="IPR017896">
    <property type="entry name" value="4Fe4S_Fe-S-bd"/>
</dbReference>
<dbReference type="InterPro" id="IPR017900">
    <property type="entry name" value="4Fe4S_Fe_S_CS"/>
</dbReference>
<dbReference type="GO" id="GO:0046872">
    <property type="term" value="F:metal ion binding"/>
    <property type="evidence" value="ECO:0007669"/>
    <property type="project" value="UniProtKB-KW"/>
</dbReference>
<feature type="domain" description="4Fe-4S ferredoxin-type" evidence="5">
    <location>
        <begin position="49"/>
        <end position="80"/>
    </location>
</feature>
<sequence length="179" mass="19561">MARFGMVIDTVRCVGCMDCVAACAVENDVPAGLCRDWITTETSGTFPALRTEIRSERCNHCDRPPCVTCCPTGASHVEPLGRVVLVAKEKCIGCKACLASCPYDARFIHPEGYADKCTFCLHRVTRGLDPACVAVCPTRCMHFGDLDDPSSEVSRLLRERPHHALLPEAGTGPRIFYLT</sequence>
<dbReference type="PROSITE" id="PS00198">
    <property type="entry name" value="4FE4S_FER_1"/>
    <property type="match status" value="1"/>
</dbReference>
<accession>A0A832MKL1</accession>
<keyword evidence="4" id="KW-0411">Iron-sulfur</keyword>
<dbReference type="SUPFAM" id="SSF54862">
    <property type="entry name" value="4Fe-4S ferredoxins"/>
    <property type="match status" value="1"/>
</dbReference>
<feature type="domain" description="4Fe-4S ferredoxin-type" evidence="5">
    <location>
        <begin position="4"/>
        <end position="33"/>
    </location>
</feature>
<keyword evidence="2" id="KW-0479">Metal-binding</keyword>
<dbReference type="InterPro" id="IPR050954">
    <property type="entry name" value="ET_IronSulfur_Cluster-Binding"/>
</dbReference>
<feature type="domain" description="4Fe-4S ferredoxin-type" evidence="5">
    <location>
        <begin position="82"/>
        <end position="111"/>
    </location>
</feature>
<evidence type="ECO:0000259" key="5">
    <source>
        <dbReference type="PROSITE" id="PS51379"/>
    </source>
</evidence>
<dbReference type="PANTHER" id="PTHR43177:SF3">
    <property type="entry name" value="PROTEIN NRFC HOMOLOG"/>
    <property type="match status" value="1"/>
</dbReference>
<dbReference type="CDD" id="cd10551">
    <property type="entry name" value="PsrB"/>
    <property type="match status" value="1"/>
</dbReference>
<dbReference type="GO" id="GO:0051539">
    <property type="term" value="F:4 iron, 4 sulfur cluster binding"/>
    <property type="evidence" value="ECO:0007669"/>
    <property type="project" value="UniProtKB-KW"/>
</dbReference>
<organism evidence="6">
    <name type="scientific">Eiseniibacteriota bacterium</name>
    <dbReference type="NCBI Taxonomy" id="2212470"/>
    <lineage>
        <taxon>Bacteria</taxon>
        <taxon>Candidatus Eiseniibacteriota</taxon>
    </lineage>
</organism>